<dbReference type="AlphaFoldDB" id="A0A238IZM6"/>
<dbReference type="GO" id="GO:0042952">
    <property type="term" value="P:beta-ketoadipate pathway"/>
    <property type="evidence" value="ECO:0007669"/>
    <property type="project" value="InterPro"/>
</dbReference>
<keyword evidence="2" id="KW-0378">Hydrolase</keyword>
<dbReference type="OrthoDB" id="9793083at2"/>
<name>A0A238IZM6_9RHOB</name>
<dbReference type="EC" id="3.1.1.24" evidence="2"/>
<keyword evidence="3" id="KW-1185">Reference proteome</keyword>
<feature type="domain" description="AB hydrolase-1" evidence="1">
    <location>
        <begin position="23"/>
        <end position="244"/>
    </location>
</feature>
<protein>
    <submittedName>
        <fullName evidence="2">3-oxoadipate enol-lactonase 2</fullName>
        <ecNumber evidence="2">3.1.1.24</ecNumber>
    </submittedName>
</protein>
<evidence type="ECO:0000313" key="3">
    <source>
        <dbReference type="Proteomes" id="UP000201838"/>
    </source>
</evidence>
<dbReference type="Pfam" id="PF00561">
    <property type="entry name" value="Abhydrolase_1"/>
    <property type="match status" value="1"/>
</dbReference>
<dbReference type="PRINTS" id="PR00111">
    <property type="entry name" value="ABHYDROLASE"/>
</dbReference>
<evidence type="ECO:0000313" key="2">
    <source>
        <dbReference type="EMBL" id="SMX23938.1"/>
    </source>
</evidence>
<dbReference type="EMBL" id="FXXQ01000006">
    <property type="protein sequence ID" value="SMX23938.1"/>
    <property type="molecule type" value="Genomic_DNA"/>
</dbReference>
<dbReference type="InterPro" id="IPR050471">
    <property type="entry name" value="AB_hydrolase"/>
</dbReference>
<dbReference type="InterPro" id="IPR029058">
    <property type="entry name" value="AB_hydrolase_fold"/>
</dbReference>
<dbReference type="InterPro" id="IPR000073">
    <property type="entry name" value="AB_hydrolase_1"/>
</dbReference>
<gene>
    <name evidence="2" type="primary">catD_2</name>
    <name evidence="2" type="ORF">BOA8489_02052</name>
</gene>
<proteinExistence type="predicted"/>
<dbReference type="Gene3D" id="3.40.50.1820">
    <property type="entry name" value="alpha/beta hydrolase"/>
    <property type="match status" value="1"/>
</dbReference>
<dbReference type="PANTHER" id="PTHR43433">
    <property type="entry name" value="HYDROLASE, ALPHA/BETA FOLD FAMILY PROTEIN"/>
    <property type="match status" value="1"/>
</dbReference>
<dbReference type="NCBIfam" id="TIGR02427">
    <property type="entry name" value="protocat_pcaD"/>
    <property type="match status" value="1"/>
</dbReference>
<dbReference type="GO" id="GO:0047570">
    <property type="term" value="F:3-oxoadipate enol-lactonase activity"/>
    <property type="evidence" value="ECO:0007669"/>
    <property type="project" value="UniProtKB-EC"/>
</dbReference>
<dbReference type="SUPFAM" id="SSF53474">
    <property type="entry name" value="alpha/beta-Hydrolases"/>
    <property type="match status" value="1"/>
</dbReference>
<reference evidence="2 3" key="1">
    <citation type="submission" date="2017-05" db="EMBL/GenBank/DDBJ databases">
        <authorList>
            <person name="Song R."/>
            <person name="Chenine A.L."/>
            <person name="Ruprecht R.M."/>
        </authorList>
    </citation>
    <scope>NUCLEOTIDE SEQUENCE [LARGE SCALE GENOMIC DNA]</scope>
    <source>
        <strain evidence="2 3">CECT 8489</strain>
    </source>
</reference>
<sequence length="262" mass="28191">MNVLDANGIAIHWREDGDASGLPVVFSNSLGTDLRLWDAVISQLPKGFRYIRFDNRGHGLTSVTPAPYTLDMLISDAEAVMDAVVGGPAIFVGLSIGGIIGQGLALKRPDLVKALFLSNTTARFGTVELWQDRIDQVEAQGLAAMSDSILDRWFSSEGRHKRETVLWRAMVERTPVDGYAGCSAALRDADLRDRVGSLNLPVFFVTGEEDGATPPDVVKATATLIPGARMEIIAGTGHLPCVEKSEAYAAILASFMKENSSD</sequence>
<accession>A0A238IZM6</accession>
<dbReference type="PANTHER" id="PTHR43433:SF5">
    <property type="entry name" value="AB HYDROLASE-1 DOMAIN-CONTAINING PROTEIN"/>
    <property type="match status" value="1"/>
</dbReference>
<organism evidence="2 3">
    <name type="scientific">Boseongicola aestuarii</name>
    <dbReference type="NCBI Taxonomy" id="1470561"/>
    <lineage>
        <taxon>Bacteria</taxon>
        <taxon>Pseudomonadati</taxon>
        <taxon>Pseudomonadota</taxon>
        <taxon>Alphaproteobacteria</taxon>
        <taxon>Rhodobacterales</taxon>
        <taxon>Paracoccaceae</taxon>
        <taxon>Boseongicola</taxon>
    </lineage>
</organism>
<evidence type="ECO:0000259" key="1">
    <source>
        <dbReference type="Pfam" id="PF00561"/>
    </source>
</evidence>
<dbReference type="Proteomes" id="UP000201838">
    <property type="component" value="Unassembled WGS sequence"/>
</dbReference>
<dbReference type="InterPro" id="IPR026968">
    <property type="entry name" value="PcaD/CatD"/>
</dbReference>
<dbReference type="RefSeq" id="WP_093973905.1">
    <property type="nucleotide sequence ID" value="NZ_FXXQ01000006.1"/>
</dbReference>